<reference evidence="1 2" key="1">
    <citation type="journal article" date="2012" name="BMC Genomics">
        <title>Comparative genomic analysis and phylogenetic position of Theileria equi.</title>
        <authorList>
            <person name="Kappmeyer L.S."/>
            <person name="Thiagarajan M."/>
            <person name="Herndon D.R."/>
            <person name="Ramsay J.D."/>
            <person name="Caler E."/>
            <person name="Djikeng A."/>
            <person name="Gillespie J.J."/>
            <person name="Lau A.O."/>
            <person name="Roalson E.H."/>
            <person name="Silva J.C."/>
            <person name="Silva M.G."/>
            <person name="Suarez C.E."/>
            <person name="Ueti M.W."/>
            <person name="Nene V.M."/>
            <person name="Mealey R.H."/>
            <person name="Knowles D.P."/>
            <person name="Brayton K.A."/>
        </authorList>
    </citation>
    <scope>NUCLEOTIDE SEQUENCE [LARGE SCALE GENOMIC DNA]</scope>
    <source>
        <strain evidence="1 2">WA</strain>
    </source>
</reference>
<dbReference type="AlphaFoldDB" id="L1LEQ5"/>
<evidence type="ECO:0000313" key="2">
    <source>
        <dbReference type="Proteomes" id="UP000031512"/>
    </source>
</evidence>
<dbReference type="Proteomes" id="UP000031512">
    <property type="component" value="Unassembled WGS sequence"/>
</dbReference>
<gene>
    <name evidence="1" type="ORF">BEWA_038530</name>
</gene>
<dbReference type="RefSeq" id="XP_004833268.1">
    <property type="nucleotide sequence ID" value="XM_004833211.1"/>
</dbReference>
<comment type="caution">
    <text evidence="1">The sequence shown here is derived from an EMBL/GenBank/DDBJ whole genome shotgun (WGS) entry which is preliminary data.</text>
</comment>
<proteinExistence type="predicted"/>
<accession>L1LEQ5</accession>
<dbReference type="EMBL" id="ACOU01000002">
    <property type="protein sequence ID" value="EKX73816.1"/>
    <property type="molecule type" value="Genomic_DNA"/>
</dbReference>
<protein>
    <submittedName>
        <fullName evidence="1">Uncharacterized protein</fullName>
    </submittedName>
</protein>
<dbReference type="KEGG" id="beq:BEWA_038530"/>
<name>L1LEQ5_THEEQ</name>
<organism evidence="1 2">
    <name type="scientific">Theileria equi strain WA</name>
    <dbReference type="NCBI Taxonomy" id="1537102"/>
    <lineage>
        <taxon>Eukaryota</taxon>
        <taxon>Sar</taxon>
        <taxon>Alveolata</taxon>
        <taxon>Apicomplexa</taxon>
        <taxon>Aconoidasida</taxon>
        <taxon>Piroplasmida</taxon>
        <taxon>Theileriidae</taxon>
        <taxon>Theileria</taxon>
    </lineage>
</organism>
<keyword evidence="2" id="KW-1185">Reference proteome</keyword>
<sequence length="72" mass="7774">MASLNVNLAAGTHIFVQSKSEVWTRAVVEKVEGDAITAKIVQDELNKDVEGDGIVMLKSDDLFYPHSVGKSA</sequence>
<dbReference type="GeneID" id="15803180"/>
<evidence type="ECO:0000313" key="1">
    <source>
        <dbReference type="EMBL" id="EKX73816.1"/>
    </source>
</evidence>
<dbReference type="VEuPathDB" id="PiroplasmaDB:BEWA_038530"/>